<keyword evidence="7" id="KW-0472">Membrane</keyword>
<dbReference type="FunCoup" id="A0A2P6NXH7">
    <property type="interactions" value="616"/>
</dbReference>
<dbReference type="EC" id="4.98.1.1" evidence="7"/>
<dbReference type="Proteomes" id="UP000241769">
    <property type="component" value="Unassembled WGS sequence"/>
</dbReference>
<evidence type="ECO:0000256" key="7">
    <source>
        <dbReference type="RuleBase" id="RU000607"/>
    </source>
</evidence>
<comment type="subcellular location">
    <subcellularLocation>
        <location evidence="7">Mitochondrion inner membrane</location>
    </subcellularLocation>
</comment>
<dbReference type="UniPathway" id="UPA00252">
    <property type="reaction ID" value="UER00325"/>
</dbReference>
<name>A0A2P6NXH7_9EUKA</name>
<evidence type="ECO:0000256" key="4">
    <source>
        <dbReference type="ARBA" id="ARBA00023133"/>
    </source>
</evidence>
<dbReference type="PANTHER" id="PTHR11108">
    <property type="entry name" value="FERROCHELATASE"/>
    <property type="match status" value="1"/>
</dbReference>
<gene>
    <name evidence="8" type="ORF">PROFUN_02757</name>
</gene>
<dbReference type="InterPro" id="IPR033659">
    <property type="entry name" value="Ferrochelatase_N"/>
</dbReference>
<evidence type="ECO:0000256" key="3">
    <source>
        <dbReference type="ARBA" id="ARBA00023004"/>
    </source>
</evidence>
<dbReference type="InterPro" id="IPR019772">
    <property type="entry name" value="Ferrochelatase_AS"/>
</dbReference>
<keyword evidence="7" id="KW-0496">Mitochondrion</keyword>
<keyword evidence="7" id="KW-0999">Mitochondrion inner membrane</keyword>
<dbReference type="Pfam" id="PF00762">
    <property type="entry name" value="Ferrochelatase"/>
    <property type="match status" value="1"/>
</dbReference>
<comment type="caution">
    <text evidence="8">The sequence shown here is derived from an EMBL/GenBank/DDBJ whole genome shotgun (WGS) entry which is preliminary data.</text>
</comment>
<dbReference type="SUPFAM" id="SSF53800">
    <property type="entry name" value="Chelatase"/>
    <property type="match status" value="1"/>
</dbReference>
<evidence type="ECO:0000313" key="9">
    <source>
        <dbReference type="Proteomes" id="UP000241769"/>
    </source>
</evidence>
<comment type="function">
    <text evidence="7">Catalyzes the ferrous insertion into protoporphyrin IX.</text>
</comment>
<dbReference type="HAMAP" id="MF_00323">
    <property type="entry name" value="Ferrochelatase"/>
    <property type="match status" value="1"/>
</dbReference>
<dbReference type="Gene3D" id="3.40.50.1400">
    <property type="match status" value="2"/>
</dbReference>
<dbReference type="InParanoid" id="A0A2P6NXH7"/>
<dbReference type="NCBIfam" id="TIGR00109">
    <property type="entry name" value="hemH"/>
    <property type="match status" value="1"/>
</dbReference>
<dbReference type="GO" id="GO:0005743">
    <property type="term" value="C:mitochondrial inner membrane"/>
    <property type="evidence" value="ECO:0007669"/>
    <property type="project" value="UniProtKB-SubCell"/>
</dbReference>
<reference evidence="8 9" key="1">
    <citation type="journal article" date="2018" name="Genome Biol. Evol.">
        <title>Multiple Roots of Fruiting Body Formation in Amoebozoa.</title>
        <authorList>
            <person name="Hillmann F."/>
            <person name="Forbes G."/>
            <person name="Novohradska S."/>
            <person name="Ferling I."/>
            <person name="Riege K."/>
            <person name="Groth M."/>
            <person name="Westermann M."/>
            <person name="Marz M."/>
            <person name="Spaller T."/>
            <person name="Winckler T."/>
            <person name="Schaap P."/>
            <person name="Glockner G."/>
        </authorList>
    </citation>
    <scope>NUCLEOTIDE SEQUENCE [LARGE SCALE GENOMIC DNA]</scope>
    <source>
        <strain evidence="8 9">Jena</strain>
    </source>
</reference>
<dbReference type="InterPro" id="IPR033644">
    <property type="entry name" value="Ferrochelatase_C"/>
</dbReference>
<accession>A0A2P6NXH7</accession>
<comment type="pathway">
    <text evidence="1 7">Porphyrin-containing compound metabolism; protoheme biosynthesis; protoheme from protoporphyrin-IX: step 1/1.</text>
</comment>
<dbReference type="OrthoDB" id="1323at2759"/>
<dbReference type="PANTHER" id="PTHR11108:SF1">
    <property type="entry name" value="FERROCHELATASE, MITOCHONDRIAL"/>
    <property type="match status" value="1"/>
</dbReference>
<dbReference type="AlphaFoldDB" id="A0A2P6NXH7"/>
<dbReference type="STRING" id="1890364.A0A2P6NXH7"/>
<evidence type="ECO:0000256" key="1">
    <source>
        <dbReference type="ARBA" id="ARBA00004943"/>
    </source>
</evidence>
<keyword evidence="6 7" id="KW-0627">Porphyrin biosynthesis</keyword>
<evidence type="ECO:0000256" key="5">
    <source>
        <dbReference type="ARBA" id="ARBA00023239"/>
    </source>
</evidence>
<dbReference type="GO" id="GO:0006783">
    <property type="term" value="P:heme biosynthetic process"/>
    <property type="evidence" value="ECO:0007669"/>
    <property type="project" value="UniProtKB-UniRule"/>
</dbReference>
<sequence length="435" mass="49210">MNLATRRLFSPLKVQTSLSLRTTSTSTSPFARCNSQSTQAKTGIVLMNLGGPETTDKVNIFLNRLFADHEIIPLPFQKFLGPTIANVRTEKVKKLYQSIGGGSPIRKWTTMQGDAMVKYLDEKSPETGPHKYYIAFRYADPLSDEAVLKMKEDGVKRAVAFTQYPQFSCSTTGGSLNELWRALKRNKLEKEFEWSVVDRWPEHPGFIEAVADRINEGLKTIPSEHRDDTILLFSAHSLPIKVINRGDQYVPEVAATIQRVMNHLKFSHKYISTWQSAVGPNWMGPQTVDVVKKLGKRGQKSVLVVPIAFTSDHIETLSEIDIEMAEDAEKAGIEHFRRAPSLNDSPIFSKAMGDIVMEHMKSGVLSSSQYPMRCPGCTNEQCRSIVNPIHHEKPHFRFYDCDCLSLRGHREKIVPHDIIAYLQPLEPPLIPPYFR</sequence>
<protein>
    <recommendedName>
        <fullName evidence="7">Ferrochelatase</fullName>
        <ecNumber evidence="7">4.98.1.1</ecNumber>
    </recommendedName>
</protein>
<keyword evidence="4 7" id="KW-0350">Heme biosynthesis</keyword>
<organism evidence="8 9">
    <name type="scientific">Planoprotostelium fungivorum</name>
    <dbReference type="NCBI Taxonomy" id="1890364"/>
    <lineage>
        <taxon>Eukaryota</taxon>
        <taxon>Amoebozoa</taxon>
        <taxon>Evosea</taxon>
        <taxon>Variosea</taxon>
        <taxon>Cavosteliida</taxon>
        <taxon>Cavosteliaceae</taxon>
        <taxon>Planoprotostelium</taxon>
    </lineage>
</organism>
<comment type="catalytic activity">
    <reaction evidence="7">
        <text>heme b + 2 H(+) = protoporphyrin IX + Fe(2+)</text>
        <dbReference type="Rhea" id="RHEA:22584"/>
        <dbReference type="ChEBI" id="CHEBI:15378"/>
        <dbReference type="ChEBI" id="CHEBI:29033"/>
        <dbReference type="ChEBI" id="CHEBI:57306"/>
        <dbReference type="ChEBI" id="CHEBI:60344"/>
        <dbReference type="EC" id="4.98.1.1"/>
    </reaction>
</comment>
<evidence type="ECO:0000313" key="8">
    <source>
        <dbReference type="EMBL" id="PRP88661.1"/>
    </source>
</evidence>
<evidence type="ECO:0000256" key="6">
    <source>
        <dbReference type="ARBA" id="ARBA00023244"/>
    </source>
</evidence>
<dbReference type="InterPro" id="IPR001015">
    <property type="entry name" value="Ferrochelatase"/>
</dbReference>
<keyword evidence="9" id="KW-1185">Reference proteome</keyword>
<dbReference type="CDD" id="cd00419">
    <property type="entry name" value="Ferrochelatase_C"/>
    <property type="match status" value="1"/>
</dbReference>
<comment type="similarity">
    <text evidence="2 7">Belongs to the ferrochelatase family.</text>
</comment>
<dbReference type="EMBL" id="MDYQ01000008">
    <property type="protein sequence ID" value="PRP88661.1"/>
    <property type="molecule type" value="Genomic_DNA"/>
</dbReference>
<dbReference type="GO" id="GO:0004325">
    <property type="term" value="F:ferrochelatase activity"/>
    <property type="evidence" value="ECO:0007669"/>
    <property type="project" value="UniProtKB-UniRule"/>
</dbReference>
<dbReference type="PROSITE" id="PS00534">
    <property type="entry name" value="FERROCHELATASE"/>
    <property type="match status" value="1"/>
</dbReference>
<proteinExistence type="inferred from homology"/>
<keyword evidence="5 7" id="KW-0456">Lyase</keyword>
<keyword evidence="3 7" id="KW-0408">Iron</keyword>
<evidence type="ECO:0000256" key="2">
    <source>
        <dbReference type="ARBA" id="ARBA00007718"/>
    </source>
</evidence>
<dbReference type="CDD" id="cd03411">
    <property type="entry name" value="Ferrochelatase_N"/>
    <property type="match status" value="1"/>
</dbReference>